<accession>A0ABT1BHA2</accession>
<keyword evidence="6" id="KW-0449">Lipoprotein</keyword>
<evidence type="ECO:0000313" key="9">
    <source>
        <dbReference type="Proteomes" id="UP001204851"/>
    </source>
</evidence>
<gene>
    <name evidence="8" type="ORF">M0L44_02585</name>
</gene>
<comment type="subcellular location">
    <subcellularLocation>
        <location evidence="1">Membrane</location>
        <topology evidence="1">Lipid-anchor</topology>
    </subcellularLocation>
</comment>
<sequence length="271" mass="29334">MTHTPLRLLTLATLLAGLWASACAGALKIGVVPGAYSDSVTAAAKEAKKQGIDVQVVEFTDWTTPNVALDHGDIDANYFQHQPFLSNAIAKQGFKLKKVATGILSNIGLYSLKHKSIAEIPVGGKVAIANDPVNQGRGLLLLQKAGLLKLKPGVGYLGTLKDITDNPKKLQFVEVEGPQLSRITGDVDLAQGYPHFIVASKAFDASSGLVYSGVEDAQFAVSFVARSDKPESPDLKKFIEIYRQSTEVRNVIRKAFNNDDRLYVLAWLNEK</sequence>
<evidence type="ECO:0000256" key="1">
    <source>
        <dbReference type="ARBA" id="ARBA00004635"/>
    </source>
</evidence>
<evidence type="ECO:0000256" key="7">
    <source>
        <dbReference type="SAM" id="SignalP"/>
    </source>
</evidence>
<comment type="caution">
    <text evidence="8">The sequence shown here is derived from an EMBL/GenBank/DDBJ whole genome shotgun (WGS) entry which is preliminary data.</text>
</comment>
<keyword evidence="5" id="KW-0564">Palmitate</keyword>
<dbReference type="PANTHER" id="PTHR30429">
    <property type="entry name" value="D-METHIONINE-BINDING LIPOPROTEIN METQ"/>
    <property type="match status" value="1"/>
</dbReference>
<comment type="similarity">
    <text evidence="2">Belongs to the NlpA lipoprotein family.</text>
</comment>
<name>A0ABT1BHA2_9BURK</name>
<dbReference type="Gene3D" id="3.40.190.10">
    <property type="entry name" value="Periplasmic binding protein-like II"/>
    <property type="match status" value="2"/>
</dbReference>
<evidence type="ECO:0000256" key="5">
    <source>
        <dbReference type="ARBA" id="ARBA00023139"/>
    </source>
</evidence>
<reference evidence="8 9" key="1">
    <citation type="submission" date="2022-06" db="EMBL/GenBank/DDBJ databases">
        <title>Ideonella sp. NS12-5 Genome sequencing and assembly.</title>
        <authorList>
            <person name="Jung Y."/>
        </authorList>
    </citation>
    <scope>NUCLEOTIDE SEQUENCE [LARGE SCALE GENOMIC DNA]</scope>
    <source>
        <strain evidence="8 9">NS12-5</strain>
    </source>
</reference>
<dbReference type="PROSITE" id="PS51257">
    <property type="entry name" value="PROKAR_LIPOPROTEIN"/>
    <property type="match status" value="1"/>
</dbReference>
<evidence type="ECO:0000256" key="2">
    <source>
        <dbReference type="ARBA" id="ARBA00008973"/>
    </source>
</evidence>
<dbReference type="EMBL" id="JAMXMC010000001">
    <property type="protein sequence ID" value="MCO5975609.1"/>
    <property type="molecule type" value="Genomic_DNA"/>
</dbReference>
<dbReference type="Pfam" id="PF03180">
    <property type="entry name" value="Lipoprotein_9"/>
    <property type="match status" value="1"/>
</dbReference>
<keyword evidence="3 7" id="KW-0732">Signal</keyword>
<dbReference type="Proteomes" id="UP001204851">
    <property type="component" value="Unassembled WGS sequence"/>
</dbReference>
<dbReference type="PANTHER" id="PTHR30429:SF1">
    <property type="entry name" value="D-METHIONINE-BINDING LIPOPROTEIN METQ-RELATED"/>
    <property type="match status" value="1"/>
</dbReference>
<keyword evidence="4" id="KW-0472">Membrane</keyword>
<dbReference type="InterPro" id="IPR004872">
    <property type="entry name" value="Lipoprotein_NlpA"/>
</dbReference>
<evidence type="ECO:0000256" key="4">
    <source>
        <dbReference type="ARBA" id="ARBA00023136"/>
    </source>
</evidence>
<feature type="signal peptide" evidence="7">
    <location>
        <begin position="1"/>
        <end position="24"/>
    </location>
</feature>
<dbReference type="SUPFAM" id="SSF53850">
    <property type="entry name" value="Periplasmic binding protein-like II"/>
    <property type="match status" value="1"/>
</dbReference>
<proteinExistence type="inferred from homology"/>
<dbReference type="RefSeq" id="WP_252768037.1">
    <property type="nucleotide sequence ID" value="NZ_JAMXMC010000001.1"/>
</dbReference>
<feature type="chain" id="PRO_5045881536" evidence="7">
    <location>
        <begin position="25"/>
        <end position="271"/>
    </location>
</feature>
<organism evidence="8 9">
    <name type="scientific">Ideonella oryzae</name>
    <dbReference type="NCBI Taxonomy" id="2937441"/>
    <lineage>
        <taxon>Bacteria</taxon>
        <taxon>Pseudomonadati</taxon>
        <taxon>Pseudomonadota</taxon>
        <taxon>Betaproteobacteria</taxon>
        <taxon>Burkholderiales</taxon>
        <taxon>Sphaerotilaceae</taxon>
        <taxon>Ideonella</taxon>
    </lineage>
</organism>
<keyword evidence="9" id="KW-1185">Reference proteome</keyword>
<evidence type="ECO:0000256" key="3">
    <source>
        <dbReference type="ARBA" id="ARBA00022729"/>
    </source>
</evidence>
<protein>
    <submittedName>
        <fullName evidence="8">MetQ/NlpA family ABC transporter substrate-binding protein</fullName>
    </submittedName>
</protein>
<evidence type="ECO:0000256" key="6">
    <source>
        <dbReference type="ARBA" id="ARBA00023288"/>
    </source>
</evidence>
<evidence type="ECO:0000313" key="8">
    <source>
        <dbReference type="EMBL" id="MCO5975609.1"/>
    </source>
</evidence>